<evidence type="ECO:0008006" key="3">
    <source>
        <dbReference type="Google" id="ProtNLM"/>
    </source>
</evidence>
<keyword evidence="2" id="KW-1185">Reference proteome</keyword>
<gene>
    <name evidence="1" type="ORF">IM816_14850</name>
</gene>
<evidence type="ECO:0000313" key="1">
    <source>
        <dbReference type="EMBL" id="URL57876.1"/>
    </source>
</evidence>
<proteinExistence type="predicted"/>
<sequence>MPISSALSQRGQFRAMYMGLKAQHRLDRTPVMLCEGDSWFSTPLSMNLLDWIVSAAPGDEERGVPQFGQGGLFFRVERSGDHAAPQGAAPGRAMFAKDNIDDLLGWFTRYDFDAVLLSAGGNDFVDTWLHGALAGRAHLDPAEAFEVIVSTGRYEQVRTAYEMFLRTFHTARPGVPILAHSYDYPRRIGSAAELGLGNLGVAALLKKSEGPWIGPNVEGVIDGGIDAWRDFVRRMIDGFVERVLEPLKHDASLGGMFDYVDLRGQLTQDTQWNDEMHPTEAGFHQLAGIFRGRLIEKLPATKR</sequence>
<evidence type="ECO:0000313" key="2">
    <source>
        <dbReference type="Proteomes" id="UP001056681"/>
    </source>
</evidence>
<dbReference type="Proteomes" id="UP001056681">
    <property type="component" value="Chromosome"/>
</dbReference>
<name>A0ABY4SZX6_9GAMM</name>
<protein>
    <recommendedName>
        <fullName evidence="3">SGNH hydrolase-type esterase domain-containing protein</fullName>
    </recommendedName>
</protein>
<dbReference type="Gene3D" id="3.40.50.1110">
    <property type="entry name" value="SGNH hydrolase"/>
    <property type="match status" value="1"/>
</dbReference>
<reference evidence="1" key="1">
    <citation type="submission" date="2020-10" db="EMBL/GenBank/DDBJ databases">
        <title>Whole-genome sequence of Luteibacter sp. EIF3.</title>
        <authorList>
            <person name="Friedrich I."/>
            <person name="Hertel R."/>
            <person name="Daniel R."/>
        </authorList>
    </citation>
    <scope>NUCLEOTIDE SEQUENCE</scope>
    <source>
        <strain evidence="1">EIF3</strain>
    </source>
</reference>
<accession>A0ABY4SZX6</accession>
<organism evidence="1 2">
    <name type="scientific">Luteibacter flocculans</name>
    <dbReference type="NCBI Taxonomy" id="2780091"/>
    <lineage>
        <taxon>Bacteria</taxon>
        <taxon>Pseudomonadati</taxon>
        <taxon>Pseudomonadota</taxon>
        <taxon>Gammaproteobacteria</taxon>
        <taxon>Lysobacterales</taxon>
        <taxon>Rhodanobacteraceae</taxon>
        <taxon>Luteibacter</taxon>
    </lineage>
</organism>
<dbReference type="SUPFAM" id="SSF52266">
    <property type="entry name" value="SGNH hydrolase"/>
    <property type="match status" value="1"/>
</dbReference>
<dbReference type="InterPro" id="IPR036514">
    <property type="entry name" value="SGNH_hydro_sf"/>
</dbReference>
<dbReference type="RefSeq" id="WP_250338675.1">
    <property type="nucleotide sequence ID" value="NZ_CP063231.1"/>
</dbReference>
<dbReference type="EMBL" id="CP063231">
    <property type="protein sequence ID" value="URL57876.1"/>
    <property type="molecule type" value="Genomic_DNA"/>
</dbReference>